<dbReference type="AlphaFoldDB" id="A0AAN6S7P1"/>
<protein>
    <submittedName>
        <fullName evidence="1">Uncharacterized protein</fullName>
    </submittedName>
</protein>
<keyword evidence="2" id="KW-1185">Reference proteome</keyword>
<reference evidence="2" key="1">
    <citation type="journal article" date="2023" name="Mol. Phylogenet. Evol.">
        <title>Genome-scale phylogeny and comparative genomics of the fungal order Sordariales.</title>
        <authorList>
            <person name="Hensen N."/>
            <person name="Bonometti L."/>
            <person name="Westerberg I."/>
            <person name="Brannstrom I.O."/>
            <person name="Guillou S."/>
            <person name="Cros-Aarteil S."/>
            <person name="Calhoun S."/>
            <person name="Haridas S."/>
            <person name="Kuo A."/>
            <person name="Mondo S."/>
            <person name="Pangilinan J."/>
            <person name="Riley R."/>
            <person name="LaButti K."/>
            <person name="Andreopoulos B."/>
            <person name="Lipzen A."/>
            <person name="Chen C."/>
            <person name="Yan M."/>
            <person name="Daum C."/>
            <person name="Ng V."/>
            <person name="Clum A."/>
            <person name="Steindorff A."/>
            <person name="Ohm R.A."/>
            <person name="Martin F."/>
            <person name="Silar P."/>
            <person name="Natvig D.O."/>
            <person name="Lalanne C."/>
            <person name="Gautier V."/>
            <person name="Ament-Velasquez S.L."/>
            <person name="Kruys A."/>
            <person name="Hutchinson M.I."/>
            <person name="Powell A.J."/>
            <person name="Barry K."/>
            <person name="Miller A.N."/>
            <person name="Grigoriev I.V."/>
            <person name="Debuchy R."/>
            <person name="Gladieux P."/>
            <person name="Hiltunen Thoren M."/>
            <person name="Johannesson H."/>
        </authorList>
    </citation>
    <scope>NUCLEOTIDE SEQUENCE [LARGE SCALE GENOMIC DNA]</scope>
    <source>
        <strain evidence="2">CBS 340.73</strain>
    </source>
</reference>
<accession>A0AAN6S7P1</accession>
<sequence length="104" mass="11482">MAQDGQPHQATLFYLELANEKALELCRHTDNAPFTSFTTTNNHGLEVGYHVSSRPRGGRIIATLGREGDLKLTGQHISGLHITFEALLCVRAQEVTSVRVWPAL</sequence>
<evidence type="ECO:0000313" key="2">
    <source>
        <dbReference type="Proteomes" id="UP001303473"/>
    </source>
</evidence>
<organism evidence="1 2">
    <name type="scientific">Diplogelasinospora grovesii</name>
    <dbReference type="NCBI Taxonomy" id="303347"/>
    <lineage>
        <taxon>Eukaryota</taxon>
        <taxon>Fungi</taxon>
        <taxon>Dikarya</taxon>
        <taxon>Ascomycota</taxon>
        <taxon>Pezizomycotina</taxon>
        <taxon>Sordariomycetes</taxon>
        <taxon>Sordariomycetidae</taxon>
        <taxon>Sordariales</taxon>
        <taxon>Diplogelasinosporaceae</taxon>
        <taxon>Diplogelasinospora</taxon>
    </lineage>
</organism>
<gene>
    <name evidence="1" type="ORF">QBC46DRAFT_47675</name>
</gene>
<proteinExistence type="predicted"/>
<dbReference type="EMBL" id="MU853768">
    <property type="protein sequence ID" value="KAK3943098.1"/>
    <property type="molecule type" value="Genomic_DNA"/>
</dbReference>
<comment type="caution">
    <text evidence="1">The sequence shown here is derived from an EMBL/GenBank/DDBJ whole genome shotgun (WGS) entry which is preliminary data.</text>
</comment>
<name>A0AAN6S7P1_9PEZI</name>
<evidence type="ECO:0000313" key="1">
    <source>
        <dbReference type="EMBL" id="KAK3943098.1"/>
    </source>
</evidence>
<dbReference type="Proteomes" id="UP001303473">
    <property type="component" value="Unassembled WGS sequence"/>
</dbReference>